<evidence type="ECO:0000256" key="8">
    <source>
        <dbReference type="ARBA" id="ARBA00023049"/>
    </source>
</evidence>
<feature type="domain" description="Peptidase M20 dimerisation" evidence="19">
    <location>
        <begin position="209"/>
        <end position="291"/>
    </location>
</feature>
<dbReference type="FunFam" id="3.40.630.10:FF:000015">
    <property type="entry name" value="Aminoacyl-histidine dipeptidase PepD"/>
    <property type="match status" value="1"/>
</dbReference>
<evidence type="ECO:0000313" key="21">
    <source>
        <dbReference type="Proteomes" id="UP000187526"/>
    </source>
</evidence>
<evidence type="ECO:0000256" key="17">
    <source>
        <dbReference type="ARBA" id="ARBA00077688"/>
    </source>
</evidence>
<dbReference type="RefSeq" id="WP_076093828.1">
    <property type="nucleotide sequence ID" value="NZ_MTHD01000002.1"/>
</dbReference>
<evidence type="ECO:0000256" key="1">
    <source>
        <dbReference type="ARBA" id="ARBA00001941"/>
    </source>
</evidence>
<keyword evidence="9" id="KW-0170">Cobalt</keyword>
<evidence type="ECO:0000256" key="13">
    <source>
        <dbReference type="ARBA" id="ARBA00061423"/>
    </source>
</evidence>
<comment type="cofactor">
    <cofactor evidence="2">
        <name>Zn(2+)</name>
        <dbReference type="ChEBI" id="CHEBI:29105"/>
    </cofactor>
</comment>
<keyword evidence="5" id="KW-0378">Hydrolase</keyword>
<dbReference type="OrthoDB" id="9773892at2"/>
<evidence type="ECO:0000256" key="10">
    <source>
        <dbReference type="ARBA" id="ARBA00036421"/>
    </source>
</evidence>
<evidence type="ECO:0000256" key="15">
    <source>
        <dbReference type="ARBA" id="ARBA00075285"/>
    </source>
</evidence>
<dbReference type="FunFam" id="3.40.630.10:FF:000018">
    <property type="entry name" value="Aminoacyl-histidine dipeptidase PepD"/>
    <property type="match status" value="1"/>
</dbReference>
<evidence type="ECO:0000256" key="2">
    <source>
        <dbReference type="ARBA" id="ARBA00001947"/>
    </source>
</evidence>
<comment type="cofactor">
    <cofactor evidence="1">
        <name>Co(2+)</name>
        <dbReference type="ChEBI" id="CHEBI:48828"/>
    </cofactor>
</comment>
<dbReference type="GO" id="GO:0006508">
    <property type="term" value="P:proteolysis"/>
    <property type="evidence" value="ECO:0007669"/>
    <property type="project" value="UniProtKB-KW"/>
</dbReference>
<evidence type="ECO:0000256" key="16">
    <source>
        <dbReference type="ARBA" id="ARBA00076004"/>
    </source>
</evidence>
<dbReference type="InterPro" id="IPR011650">
    <property type="entry name" value="Peptidase_M20_dimer"/>
</dbReference>
<evidence type="ECO:0000256" key="11">
    <source>
        <dbReference type="ARBA" id="ARBA00038976"/>
    </source>
</evidence>
<comment type="catalytic activity">
    <reaction evidence="10">
        <text>Hydrolysis of dipeptides, preferentially hydrophobic dipeptides including prolyl amino acids.</text>
        <dbReference type="EC" id="3.4.13.18"/>
    </reaction>
</comment>
<evidence type="ECO:0000256" key="7">
    <source>
        <dbReference type="ARBA" id="ARBA00022997"/>
    </source>
</evidence>
<reference evidence="20 21" key="1">
    <citation type="submission" date="2016-10" db="EMBL/GenBank/DDBJ databases">
        <title>Alkaliphiles isolated from bioreactors.</title>
        <authorList>
            <person name="Salah Z."/>
            <person name="Rout S.P."/>
            <person name="Humphreys P.N."/>
        </authorList>
    </citation>
    <scope>NUCLEOTIDE SEQUENCE [LARGE SCALE GENOMIC DNA]</scope>
    <source>
        <strain evidence="20 21">ZS02</strain>
    </source>
</reference>
<name>A0A1R1I917_9RHOO</name>
<dbReference type="GO" id="GO:0046872">
    <property type="term" value="F:metal ion binding"/>
    <property type="evidence" value="ECO:0007669"/>
    <property type="project" value="UniProtKB-KW"/>
</dbReference>
<keyword evidence="6" id="KW-0862">Zinc</keyword>
<evidence type="ECO:0000256" key="9">
    <source>
        <dbReference type="ARBA" id="ARBA00023285"/>
    </source>
</evidence>
<dbReference type="SUPFAM" id="SSF53187">
    <property type="entry name" value="Zn-dependent exopeptidases"/>
    <property type="match status" value="1"/>
</dbReference>
<dbReference type="PANTHER" id="PTHR43501:SF1">
    <property type="entry name" value="CYTOSOL NON-SPECIFIC DIPEPTIDASE"/>
    <property type="match status" value="1"/>
</dbReference>
<keyword evidence="3" id="KW-0645">Protease</keyword>
<dbReference type="NCBIfam" id="TIGR01893">
    <property type="entry name" value="aa-his-dipept"/>
    <property type="match status" value="1"/>
</dbReference>
<dbReference type="GO" id="GO:0070573">
    <property type="term" value="F:metallodipeptidase activity"/>
    <property type="evidence" value="ECO:0007669"/>
    <property type="project" value="TreeGrafter"/>
</dbReference>
<dbReference type="Gene3D" id="3.40.630.10">
    <property type="entry name" value="Zn peptidases"/>
    <property type="match status" value="2"/>
</dbReference>
<dbReference type="PRINTS" id="PR00934">
    <property type="entry name" value="XHISDIPTASE"/>
</dbReference>
<dbReference type="GO" id="GO:0005829">
    <property type="term" value="C:cytosol"/>
    <property type="evidence" value="ECO:0007669"/>
    <property type="project" value="TreeGrafter"/>
</dbReference>
<evidence type="ECO:0000256" key="6">
    <source>
        <dbReference type="ARBA" id="ARBA00022833"/>
    </source>
</evidence>
<evidence type="ECO:0000256" key="5">
    <source>
        <dbReference type="ARBA" id="ARBA00022801"/>
    </source>
</evidence>
<dbReference type="Pfam" id="PF01546">
    <property type="entry name" value="Peptidase_M20"/>
    <property type="match status" value="1"/>
</dbReference>
<keyword evidence="4" id="KW-0479">Metal-binding</keyword>
<dbReference type="InterPro" id="IPR001160">
    <property type="entry name" value="Peptidase_M20C"/>
</dbReference>
<organism evidence="20 21">
    <name type="scientific">Azonexus hydrophilus</name>
    <dbReference type="NCBI Taxonomy" id="418702"/>
    <lineage>
        <taxon>Bacteria</taxon>
        <taxon>Pseudomonadati</taxon>
        <taxon>Pseudomonadota</taxon>
        <taxon>Betaproteobacteria</taxon>
        <taxon>Rhodocyclales</taxon>
        <taxon>Azonexaceae</taxon>
        <taxon>Azonexus</taxon>
    </lineage>
</organism>
<accession>A0A1R1I917</accession>
<dbReference type="STRING" id="418702.BJN45_08150"/>
<dbReference type="Pfam" id="PF07687">
    <property type="entry name" value="M20_dimer"/>
    <property type="match status" value="1"/>
</dbReference>
<comment type="caution">
    <text evidence="20">The sequence shown here is derived from an EMBL/GenBank/DDBJ whole genome shotgun (WGS) entry which is preliminary data.</text>
</comment>
<sequence length="484" mass="51145">MSASNAFPDLQPAAVWQHFATLCATPRASKQEAALRDQLQTWAGEKGLNVTVDRSGNLILRKPATPGRERAPGVVLQAHLDMVCQKNSDSAHDFASDPIVPVLRDGWLLAEGTTLGADNGIGVALILAAMADDTLAHGPLEALLTVDEEAGMGGARGLAPGLLQASLMLNLDTEAWGEFYLGCAGGLDVDVRREGKGEPVPDGWSIRRIALQGLRGGHSGVDIHEERGNALKLLVGVLHDLAGVIPYRLAALTGGTARNALPREAFATLALPDAEMLDAWLATTQAELRELLRGVDDGLTLLAEPATATEVMSGEEQFAWLASLHAAPHGVRRMSRALPGVVETSNNLGMADIGPAGGSANFMVRSLVDRAAIALADEIVSLFALAGTEAEKSGQYPGWKPNPDSPLLQICQAVYRRDFGADSKVQVIHAGLECGIIGAKYPGLDIVSFGPTIHGAHAPGERVEVASVERCWRLLRAILDEVSR</sequence>
<dbReference type="AlphaFoldDB" id="A0A1R1I917"/>
<protein>
    <recommendedName>
        <fullName evidence="14">Cytosol non-specific dipeptidase</fullName>
        <ecNumber evidence="11">3.4.13.18</ecNumber>
    </recommendedName>
    <alternativeName>
        <fullName evidence="17">Aminoacyl-histidine dipeptidase</fullName>
    </alternativeName>
    <alternativeName>
        <fullName evidence="16">Beta-alanyl-histidine dipeptidase</fullName>
    </alternativeName>
    <alternativeName>
        <fullName evidence="15">Carnosinase</fullName>
    </alternativeName>
    <alternativeName>
        <fullName evidence="12">Peptidase D</fullName>
    </alternativeName>
    <alternativeName>
        <fullName evidence="18">Xaa-His dipeptidase</fullName>
    </alternativeName>
</protein>
<evidence type="ECO:0000313" key="20">
    <source>
        <dbReference type="EMBL" id="OMG55110.1"/>
    </source>
</evidence>
<evidence type="ECO:0000256" key="4">
    <source>
        <dbReference type="ARBA" id="ARBA00022723"/>
    </source>
</evidence>
<keyword evidence="21" id="KW-1185">Reference proteome</keyword>
<dbReference type="Proteomes" id="UP000187526">
    <property type="component" value="Unassembled WGS sequence"/>
</dbReference>
<dbReference type="InterPro" id="IPR002933">
    <property type="entry name" value="Peptidase_M20"/>
</dbReference>
<gene>
    <name evidence="20" type="ORF">BJN45_08150</name>
</gene>
<dbReference type="EC" id="3.4.13.18" evidence="11"/>
<keyword evidence="7" id="KW-0224">Dipeptidase</keyword>
<comment type="similarity">
    <text evidence="13">Belongs to the peptidase M20C family.</text>
</comment>
<evidence type="ECO:0000256" key="18">
    <source>
        <dbReference type="ARBA" id="ARBA00078074"/>
    </source>
</evidence>
<proteinExistence type="inferred from homology"/>
<dbReference type="EMBL" id="MTHD01000002">
    <property type="protein sequence ID" value="OMG55110.1"/>
    <property type="molecule type" value="Genomic_DNA"/>
</dbReference>
<evidence type="ECO:0000259" key="19">
    <source>
        <dbReference type="Pfam" id="PF07687"/>
    </source>
</evidence>
<evidence type="ECO:0000256" key="14">
    <source>
        <dbReference type="ARBA" id="ARBA00071271"/>
    </source>
</evidence>
<dbReference type="PIRSF" id="PIRSF016599">
    <property type="entry name" value="Xaa-His_dipept"/>
    <property type="match status" value="1"/>
</dbReference>
<keyword evidence="8" id="KW-0482">Metalloprotease</keyword>
<dbReference type="CDD" id="cd03890">
    <property type="entry name" value="M20_pepD"/>
    <property type="match status" value="1"/>
</dbReference>
<evidence type="ECO:0000256" key="12">
    <source>
        <dbReference type="ARBA" id="ARBA00044252"/>
    </source>
</evidence>
<dbReference type="PANTHER" id="PTHR43501">
    <property type="entry name" value="CYTOSOL NON-SPECIFIC DIPEPTIDASE"/>
    <property type="match status" value="1"/>
</dbReference>
<evidence type="ECO:0000256" key="3">
    <source>
        <dbReference type="ARBA" id="ARBA00022670"/>
    </source>
</evidence>